<accession>A0AAD5YX68</accession>
<proteinExistence type="predicted"/>
<reference evidence="2" key="1">
    <citation type="submission" date="2022-07" db="EMBL/GenBank/DDBJ databases">
        <title>Genome Sequence of Leucocoprinus birnbaumii.</title>
        <authorList>
            <person name="Buettner E."/>
        </authorList>
    </citation>
    <scope>NUCLEOTIDE SEQUENCE</scope>
    <source>
        <strain evidence="2">VT141</strain>
    </source>
</reference>
<dbReference type="Proteomes" id="UP001213000">
    <property type="component" value="Unassembled WGS sequence"/>
</dbReference>
<protein>
    <submittedName>
        <fullName evidence="2">Uncharacterized protein</fullName>
    </submittedName>
</protein>
<keyword evidence="3" id="KW-1185">Reference proteome</keyword>
<evidence type="ECO:0000313" key="3">
    <source>
        <dbReference type="Proteomes" id="UP001213000"/>
    </source>
</evidence>
<name>A0AAD5YX68_9AGAR</name>
<evidence type="ECO:0000313" key="2">
    <source>
        <dbReference type="EMBL" id="KAJ3570288.1"/>
    </source>
</evidence>
<evidence type="ECO:0000256" key="1">
    <source>
        <dbReference type="SAM" id="MobiDB-lite"/>
    </source>
</evidence>
<sequence length="182" mass="21557">MPVKRSRPAKELARTVHHPYKLRSLTNCNLEHLARDRQAENLKHRKASREQALQILDRKELRRFPVEQLRRLAAIKRINGRRKQSIMFSLKRIYGDGVPLYPSEGRLEMKEHSREEYQVGERRVIKVDTYEEIVVKQEELDDTPISWDTPSLRRSSRLKEKPMSTVDRLPVKPLSNPRSKRS</sequence>
<dbReference type="AlphaFoldDB" id="A0AAD5YX68"/>
<feature type="region of interest" description="Disordered" evidence="1">
    <location>
        <begin position="144"/>
        <end position="182"/>
    </location>
</feature>
<gene>
    <name evidence="2" type="ORF">NP233_g4503</name>
</gene>
<comment type="caution">
    <text evidence="2">The sequence shown here is derived from an EMBL/GenBank/DDBJ whole genome shotgun (WGS) entry which is preliminary data.</text>
</comment>
<organism evidence="2 3">
    <name type="scientific">Leucocoprinus birnbaumii</name>
    <dbReference type="NCBI Taxonomy" id="56174"/>
    <lineage>
        <taxon>Eukaryota</taxon>
        <taxon>Fungi</taxon>
        <taxon>Dikarya</taxon>
        <taxon>Basidiomycota</taxon>
        <taxon>Agaricomycotina</taxon>
        <taxon>Agaricomycetes</taxon>
        <taxon>Agaricomycetidae</taxon>
        <taxon>Agaricales</taxon>
        <taxon>Agaricineae</taxon>
        <taxon>Agaricaceae</taxon>
        <taxon>Leucocoprinus</taxon>
    </lineage>
</organism>
<dbReference type="EMBL" id="JANIEX010000245">
    <property type="protein sequence ID" value="KAJ3570288.1"/>
    <property type="molecule type" value="Genomic_DNA"/>
</dbReference>